<proteinExistence type="predicted"/>
<dbReference type="AlphaFoldDB" id="A0A1I1ZVH8"/>
<dbReference type="RefSeq" id="WP_093609150.1">
    <property type="nucleotide sequence ID" value="NZ_BOMT01000012.1"/>
</dbReference>
<protein>
    <submittedName>
        <fullName evidence="1">Uncharacterized protein</fullName>
    </submittedName>
</protein>
<reference evidence="1 2" key="1">
    <citation type="submission" date="2016-10" db="EMBL/GenBank/DDBJ databases">
        <authorList>
            <person name="de Groot N.N."/>
        </authorList>
    </citation>
    <scope>NUCLEOTIDE SEQUENCE [LARGE SCALE GENOMIC DNA]</scope>
    <source>
        <strain evidence="1 2">DSM 43019</strain>
    </source>
</reference>
<dbReference type="EMBL" id="FONV01000001">
    <property type="protein sequence ID" value="SFE35577.1"/>
    <property type="molecule type" value="Genomic_DNA"/>
</dbReference>
<accession>A0A1I1ZVH8</accession>
<name>A0A1I1ZVH8_9ACTN</name>
<sequence>MSNATNQQTRTTGWLVAELHRIRDVLAVLPLPDETAAAAHRDLGEAESLLGDAEPDRRRLGGTLERLTLVLAASGALQHAGQALAGPLRTLADWVGEPARTIRQLLA</sequence>
<evidence type="ECO:0000313" key="1">
    <source>
        <dbReference type="EMBL" id="SFE35577.1"/>
    </source>
</evidence>
<gene>
    <name evidence="1" type="ORF">SAMN05421541_101318</name>
</gene>
<keyword evidence="2" id="KW-1185">Reference proteome</keyword>
<organism evidence="1 2">
    <name type="scientific">Actinoplanes philippinensis</name>
    <dbReference type="NCBI Taxonomy" id="35752"/>
    <lineage>
        <taxon>Bacteria</taxon>
        <taxon>Bacillati</taxon>
        <taxon>Actinomycetota</taxon>
        <taxon>Actinomycetes</taxon>
        <taxon>Micromonosporales</taxon>
        <taxon>Micromonosporaceae</taxon>
        <taxon>Actinoplanes</taxon>
    </lineage>
</organism>
<evidence type="ECO:0000313" key="2">
    <source>
        <dbReference type="Proteomes" id="UP000199645"/>
    </source>
</evidence>
<dbReference type="OrthoDB" id="3297479at2"/>
<dbReference type="Proteomes" id="UP000199645">
    <property type="component" value="Unassembled WGS sequence"/>
</dbReference>